<evidence type="ECO:0000256" key="3">
    <source>
        <dbReference type="SAM" id="MobiDB-lite"/>
    </source>
</evidence>
<dbReference type="Proteomes" id="UP000092695">
    <property type="component" value="Chromosome"/>
</dbReference>
<dbReference type="GO" id="GO:0035243">
    <property type="term" value="F:protein-arginine omega-N symmetric methyltransferase activity"/>
    <property type="evidence" value="ECO:0007669"/>
    <property type="project" value="TreeGrafter"/>
</dbReference>
<evidence type="ECO:0008006" key="6">
    <source>
        <dbReference type="Google" id="ProtNLM"/>
    </source>
</evidence>
<sequence length="396" mass="43100">MQPQRTPANNLPEPHPDSLQHSKRVSASLVRAIETAGGSISFGEFMQHALYAPGLGYYVAGTRKFGADGDFVTAPEVSPLFGRVLATQCAAVLSGIAGGRILELGAGSGALAVQILQKLEELDCLPERYQILDVSADLRDRQQQLIREQLPSMLGRVEWIQQLPAGFRGVVVANEVADALPVERFIKVDGEVAQLRVALDESGFVWRVATAPEWLTAGVRAIEKDLGSELPAGYQSEFSPGLQGWIGDLADSVQDAVVLLFDYGIARHEYYAPDRNSGWLRCYFRHHAHDDPLLYPGIQDLTAWVDFTAVAEAADGAGMTVGSYVTQSQFLLHGGLAEEMADFDKLDQRQQYELSRAVKLLTLPGEMGEHFKCLALSKGSASVPAAITVSDRRHVL</sequence>
<gene>
    <name evidence="4" type="ORF">BA177_14510</name>
</gene>
<evidence type="ECO:0000256" key="2">
    <source>
        <dbReference type="ARBA" id="ARBA00022679"/>
    </source>
</evidence>
<evidence type="ECO:0000313" key="4">
    <source>
        <dbReference type="EMBL" id="ANO52243.1"/>
    </source>
</evidence>
<reference evidence="4 5" key="1">
    <citation type="submission" date="2016-06" db="EMBL/GenBank/DDBJ databases">
        <title>Complete genome sequence of a deep-branching marine Gamma Proteobacterium Woeseia oceani type strain XK5.</title>
        <authorList>
            <person name="Mu D."/>
            <person name="Du Z."/>
        </authorList>
    </citation>
    <scope>NUCLEOTIDE SEQUENCE [LARGE SCALE GENOMIC DNA]</scope>
    <source>
        <strain evidence="4 5">XK5</strain>
    </source>
</reference>
<dbReference type="Gene3D" id="3.40.50.12710">
    <property type="match status" value="1"/>
</dbReference>
<dbReference type="RefSeq" id="WP_068617375.1">
    <property type="nucleotide sequence ID" value="NZ_CP016268.1"/>
</dbReference>
<dbReference type="InterPro" id="IPR003788">
    <property type="entry name" value="NDUFAF7"/>
</dbReference>
<name>A0A193LIH2_9GAMM</name>
<dbReference type="PANTHER" id="PTHR12049:SF7">
    <property type="entry name" value="PROTEIN ARGININE METHYLTRANSFERASE NDUFAF7, MITOCHONDRIAL"/>
    <property type="match status" value="1"/>
</dbReference>
<dbReference type="EMBL" id="CP016268">
    <property type="protein sequence ID" value="ANO52243.1"/>
    <property type="molecule type" value="Genomic_DNA"/>
</dbReference>
<feature type="region of interest" description="Disordered" evidence="3">
    <location>
        <begin position="1"/>
        <end position="21"/>
    </location>
</feature>
<dbReference type="InterPro" id="IPR029063">
    <property type="entry name" value="SAM-dependent_MTases_sf"/>
</dbReference>
<keyword evidence="5" id="KW-1185">Reference proteome</keyword>
<dbReference type="Pfam" id="PF02636">
    <property type="entry name" value="Methyltransf_28"/>
    <property type="match status" value="1"/>
</dbReference>
<keyword evidence="2" id="KW-0808">Transferase</keyword>
<evidence type="ECO:0000313" key="5">
    <source>
        <dbReference type="Proteomes" id="UP000092695"/>
    </source>
</evidence>
<protein>
    <recommendedName>
        <fullName evidence="6">SAM-dependent methyltransferase</fullName>
    </recommendedName>
</protein>
<organism evidence="4 5">
    <name type="scientific">Woeseia oceani</name>
    <dbReference type="NCBI Taxonomy" id="1548547"/>
    <lineage>
        <taxon>Bacteria</taxon>
        <taxon>Pseudomonadati</taxon>
        <taxon>Pseudomonadota</taxon>
        <taxon>Gammaproteobacteria</taxon>
        <taxon>Woeseiales</taxon>
        <taxon>Woeseiaceae</taxon>
        <taxon>Woeseia</taxon>
    </lineage>
</organism>
<keyword evidence="1" id="KW-0489">Methyltransferase</keyword>
<dbReference type="STRING" id="1548547.BA177_14510"/>
<dbReference type="OrthoDB" id="9794208at2"/>
<dbReference type="AlphaFoldDB" id="A0A193LIH2"/>
<dbReference type="SUPFAM" id="SSF53335">
    <property type="entry name" value="S-adenosyl-L-methionine-dependent methyltransferases"/>
    <property type="match status" value="1"/>
</dbReference>
<accession>A0A193LIH2</accession>
<dbReference type="PANTHER" id="PTHR12049">
    <property type="entry name" value="PROTEIN ARGININE METHYLTRANSFERASE NDUFAF7, MITOCHONDRIAL"/>
    <property type="match status" value="1"/>
</dbReference>
<dbReference type="GO" id="GO:0032259">
    <property type="term" value="P:methylation"/>
    <property type="evidence" value="ECO:0007669"/>
    <property type="project" value="UniProtKB-KW"/>
</dbReference>
<evidence type="ECO:0000256" key="1">
    <source>
        <dbReference type="ARBA" id="ARBA00022603"/>
    </source>
</evidence>
<proteinExistence type="predicted"/>
<dbReference type="InterPro" id="IPR038375">
    <property type="entry name" value="NDUFAF7_sf"/>
</dbReference>
<dbReference type="KEGG" id="woc:BA177_14510"/>